<sequence>MSQRRHLTDSEAWRIVGRMECTQCHQVYETQRELSIHSHIHSSCDELSFPVFELRHVTEKKTPILEDFRSMTGRFDFTVVKEIKHKIPSTEDLKTNSSKDTRGILNSSRYDNVNTDEIKYSSTKDSGNYSSESTGLKRSSENEIRKTFGEKKLRGTNSSRQIKLKSARQI</sequence>
<dbReference type="Proteomes" id="UP000887013">
    <property type="component" value="Unassembled WGS sequence"/>
</dbReference>
<dbReference type="PROSITE" id="PS00028">
    <property type="entry name" value="ZINC_FINGER_C2H2_1"/>
    <property type="match status" value="1"/>
</dbReference>
<accession>A0A8X6PTM4</accession>
<keyword evidence="1" id="KW-0863">Zinc-finger</keyword>
<name>A0A8X6PTM4_NEPPI</name>
<feature type="compositionally biased region" description="Basic and acidic residues" evidence="2">
    <location>
        <begin position="138"/>
        <end position="153"/>
    </location>
</feature>
<dbReference type="GO" id="GO:0008270">
    <property type="term" value="F:zinc ion binding"/>
    <property type="evidence" value="ECO:0007669"/>
    <property type="project" value="UniProtKB-KW"/>
</dbReference>
<dbReference type="PROSITE" id="PS50157">
    <property type="entry name" value="ZINC_FINGER_C2H2_2"/>
    <property type="match status" value="1"/>
</dbReference>
<keyword evidence="1" id="KW-0862">Zinc</keyword>
<dbReference type="EMBL" id="BMAW01118612">
    <property type="protein sequence ID" value="GFT80695.1"/>
    <property type="molecule type" value="Genomic_DNA"/>
</dbReference>
<evidence type="ECO:0000256" key="2">
    <source>
        <dbReference type="SAM" id="MobiDB-lite"/>
    </source>
</evidence>
<comment type="caution">
    <text evidence="4">The sequence shown here is derived from an EMBL/GenBank/DDBJ whole genome shotgun (WGS) entry which is preliminary data.</text>
</comment>
<protein>
    <recommendedName>
        <fullName evidence="3">C2H2-type domain-containing protein</fullName>
    </recommendedName>
</protein>
<gene>
    <name evidence="4" type="ORF">NPIL_630191</name>
</gene>
<evidence type="ECO:0000313" key="4">
    <source>
        <dbReference type="EMBL" id="GFT80695.1"/>
    </source>
</evidence>
<keyword evidence="1" id="KW-0479">Metal-binding</keyword>
<reference evidence="4" key="1">
    <citation type="submission" date="2020-08" db="EMBL/GenBank/DDBJ databases">
        <title>Multicomponent nature underlies the extraordinary mechanical properties of spider dragline silk.</title>
        <authorList>
            <person name="Kono N."/>
            <person name="Nakamura H."/>
            <person name="Mori M."/>
            <person name="Yoshida Y."/>
            <person name="Ohtoshi R."/>
            <person name="Malay A.D."/>
            <person name="Moran D.A.P."/>
            <person name="Tomita M."/>
            <person name="Numata K."/>
            <person name="Arakawa K."/>
        </authorList>
    </citation>
    <scope>NUCLEOTIDE SEQUENCE</scope>
</reference>
<evidence type="ECO:0000313" key="5">
    <source>
        <dbReference type="Proteomes" id="UP000887013"/>
    </source>
</evidence>
<feature type="compositionally biased region" description="Polar residues" evidence="2">
    <location>
        <begin position="116"/>
        <end position="137"/>
    </location>
</feature>
<keyword evidence="5" id="KW-1185">Reference proteome</keyword>
<dbReference type="AlphaFoldDB" id="A0A8X6PTM4"/>
<evidence type="ECO:0000259" key="3">
    <source>
        <dbReference type="PROSITE" id="PS50157"/>
    </source>
</evidence>
<organism evidence="4 5">
    <name type="scientific">Nephila pilipes</name>
    <name type="common">Giant wood spider</name>
    <name type="synonym">Nephila maculata</name>
    <dbReference type="NCBI Taxonomy" id="299642"/>
    <lineage>
        <taxon>Eukaryota</taxon>
        <taxon>Metazoa</taxon>
        <taxon>Ecdysozoa</taxon>
        <taxon>Arthropoda</taxon>
        <taxon>Chelicerata</taxon>
        <taxon>Arachnida</taxon>
        <taxon>Araneae</taxon>
        <taxon>Araneomorphae</taxon>
        <taxon>Entelegynae</taxon>
        <taxon>Araneoidea</taxon>
        <taxon>Nephilidae</taxon>
        <taxon>Nephila</taxon>
    </lineage>
</organism>
<feature type="domain" description="C2H2-type" evidence="3">
    <location>
        <begin position="19"/>
        <end position="46"/>
    </location>
</feature>
<evidence type="ECO:0000256" key="1">
    <source>
        <dbReference type="PROSITE-ProRule" id="PRU00042"/>
    </source>
</evidence>
<proteinExistence type="predicted"/>
<dbReference type="InterPro" id="IPR013087">
    <property type="entry name" value="Znf_C2H2_type"/>
</dbReference>
<feature type="region of interest" description="Disordered" evidence="2">
    <location>
        <begin position="116"/>
        <end position="170"/>
    </location>
</feature>